<reference evidence="2 3" key="1">
    <citation type="submission" date="2018-03" db="EMBL/GenBank/DDBJ databases">
        <title>Cross-interface Injection: A General Nanoliter Liquid Handling Method Applied to Single Cells Genome Amplification Automated Nanoliter Liquid Handling Applied to Single Cell Multiple Displacement Amplification.</title>
        <authorList>
            <person name="Yun J."/>
            <person name="Xu P."/>
            <person name="Xu J."/>
            <person name="Dai X."/>
            <person name="Wang Y."/>
            <person name="Zheng X."/>
            <person name="Cao C."/>
            <person name="Yi Q."/>
            <person name="Zhu Y."/>
            <person name="Wang L."/>
            <person name="Dong Z."/>
            <person name="Huang Y."/>
            <person name="Huang L."/>
            <person name="Du W."/>
        </authorList>
    </citation>
    <scope>NUCLEOTIDE SEQUENCE [LARGE SCALE GENOMIC DNA]</scope>
    <source>
        <strain evidence="2 3">A12-4</strain>
    </source>
</reference>
<dbReference type="Proteomes" id="UP000242087">
    <property type="component" value="Unassembled WGS sequence"/>
</dbReference>
<sequence>MVRLILSKRVTDGKLEVSIPVASIDTQIPIRNERMLKHIFNSEEYSTITVTSDLDMPSVDAIPAGSTLPLTVDLDVFLAGTTGKVEANLQVTRLDADELLVTTTSPVLINANTFKFSAGVEQLRTIAGLNSIDLVVPVTFSVQLTLD</sequence>
<name>A0A2T4D370_9GAMM</name>
<organism evidence="2 3">
    <name type="scientific">Pseudidiomarina aestuarii</name>
    <dbReference type="NCBI Taxonomy" id="624146"/>
    <lineage>
        <taxon>Bacteria</taxon>
        <taxon>Pseudomonadati</taxon>
        <taxon>Pseudomonadota</taxon>
        <taxon>Gammaproteobacteria</taxon>
        <taxon>Alteromonadales</taxon>
        <taxon>Idiomarinaceae</taxon>
        <taxon>Pseudidiomarina</taxon>
    </lineage>
</organism>
<dbReference type="InterPro" id="IPR036761">
    <property type="entry name" value="TTHA0802/YceI-like_sf"/>
</dbReference>
<dbReference type="EMBL" id="PYVF01000114">
    <property type="protein sequence ID" value="PTB88188.1"/>
    <property type="molecule type" value="Genomic_DNA"/>
</dbReference>
<dbReference type="Gene3D" id="2.40.128.110">
    <property type="entry name" value="Lipid/polyisoprenoid-binding, YceI-like"/>
    <property type="match status" value="1"/>
</dbReference>
<protein>
    <recommendedName>
        <fullName evidence="1">Lipid/polyisoprenoid-binding YceI-like domain-containing protein</fullName>
    </recommendedName>
</protein>
<feature type="domain" description="Lipid/polyisoprenoid-binding YceI-like" evidence="1">
    <location>
        <begin position="8"/>
        <end position="143"/>
    </location>
</feature>
<comment type="caution">
    <text evidence="2">The sequence shown here is derived from an EMBL/GenBank/DDBJ whole genome shotgun (WGS) entry which is preliminary data.</text>
</comment>
<evidence type="ECO:0000259" key="1">
    <source>
        <dbReference type="Pfam" id="PF04264"/>
    </source>
</evidence>
<evidence type="ECO:0000313" key="2">
    <source>
        <dbReference type="EMBL" id="PTB88188.1"/>
    </source>
</evidence>
<accession>A0A2T4D370</accession>
<evidence type="ECO:0000313" key="3">
    <source>
        <dbReference type="Proteomes" id="UP000242087"/>
    </source>
</evidence>
<dbReference type="Pfam" id="PF04264">
    <property type="entry name" value="YceI"/>
    <property type="match status" value="1"/>
</dbReference>
<gene>
    <name evidence="2" type="ORF">C9927_04710</name>
</gene>
<dbReference type="InterPro" id="IPR007372">
    <property type="entry name" value="Lipid/polyisoprenoid-bd_YceI"/>
</dbReference>
<dbReference type="AlphaFoldDB" id="A0A2T4D370"/>
<proteinExistence type="predicted"/>
<dbReference type="SUPFAM" id="SSF101874">
    <property type="entry name" value="YceI-like"/>
    <property type="match status" value="1"/>
</dbReference>